<dbReference type="PANTHER" id="PTHR12455">
    <property type="entry name" value="NUCLEOLAR COMPLEX PROTEIN 4"/>
    <property type="match status" value="1"/>
</dbReference>
<dbReference type="InterPro" id="IPR027193">
    <property type="entry name" value="Noc4"/>
</dbReference>
<evidence type="ECO:0000256" key="1">
    <source>
        <dbReference type="ARBA" id="ARBA00007797"/>
    </source>
</evidence>
<organism evidence="4 5">
    <name type="scientific">Olpidium bornovanus</name>
    <dbReference type="NCBI Taxonomy" id="278681"/>
    <lineage>
        <taxon>Eukaryota</taxon>
        <taxon>Fungi</taxon>
        <taxon>Fungi incertae sedis</taxon>
        <taxon>Olpidiomycota</taxon>
        <taxon>Olpidiomycotina</taxon>
        <taxon>Olpidiomycetes</taxon>
        <taxon>Olpidiales</taxon>
        <taxon>Olpidiaceae</taxon>
        <taxon>Olpidium</taxon>
    </lineage>
</organism>
<dbReference type="EMBL" id="JAEFCI010011525">
    <property type="protein sequence ID" value="KAG5456574.1"/>
    <property type="molecule type" value="Genomic_DNA"/>
</dbReference>
<accession>A0A8H7ZNW9</accession>
<feature type="transmembrane region" description="Helical" evidence="2">
    <location>
        <begin position="37"/>
        <end position="57"/>
    </location>
</feature>
<name>A0A8H7ZNW9_9FUNG</name>
<evidence type="ECO:0000313" key="4">
    <source>
        <dbReference type="EMBL" id="KAG5456574.1"/>
    </source>
</evidence>
<dbReference type="InterPro" id="IPR005612">
    <property type="entry name" value="CCAAT-binding_factor"/>
</dbReference>
<evidence type="ECO:0000256" key="2">
    <source>
        <dbReference type="SAM" id="Phobius"/>
    </source>
</evidence>
<dbReference type="GO" id="GO:0030692">
    <property type="term" value="C:Noc4p-Nop14p complex"/>
    <property type="evidence" value="ECO:0007669"/>
    <property type="project" value="TreeGrafter"/>
</dbReference>
<feature type="domain" description="CCAAT-binding factor" evidence="3">
    <location>
        <begin position="1"/>
        <end position="127"/>
    </location>
</feature>
<feature type="transmembrane region" description="Helical" evidence="2">
    <location>
        <begin position="12"/>
        <end position="31"/>
    </location>
</feature>
<evidence type="ECO:0000313" key="5">
    <source>
        <dbReference type="Proteomes" id="UP000673691"/>
    </source>
</evidence>
<keyword evidence="2" id="KW-1133">Transmembrane helix</keyword>
<dbReference type="PANTHER" id="PTHR12455:SF0">
    <property type="entry name" value="NUCLEOLAR COMPLEX PROTEIN 4 HOMOLOG"/>
    <property type="match status" value="1"/>
</dbReference>
<reference evidence="4 5" key="1">
    <citation type="journal article" name="Sci. Rep.">
        <title>Genome-scale phylogenetic analyses confirm Olpidium as the closest living zoosporic fungus to the non-flagellated, terrestrial fungi.</title>
        <authorList>
            <person name="Chang Y."/>
            <person name="Rochon D."/>
            <person name="Sekimoto S."/>
            <person name="Wang Y."/>
            <person name="Chovatia M."/>
            <person name="Sandor L."/>
            <person name="Salamov A."/>
            <person name="Grigoriev I.V."/>
            <person name="Stajich J.E."/>
            <person name="Spatafora J.W."/>
        </authorList>
    </citation>
    <scope>NUCLEOTIDE SEQUENCE [LARGE SCALE GENOMIC DNA]</scope>
    <source>
        <strain evidence="4">S191</strain>
    </source>
</reference>
<dbReference type="AlphaFoldDB" id="A0A8H7ZNW9"/>
<evidence type="ECO:0000259" key="3">
    <source>
        <dbReference type="Pfam" id="PF03914"/>
    </source>
</evidence>
<dbReference type="GO" id="GO:0032040">
    <property type="term" value="C:small-subunit processome"/>
    <property type="evidence" value="ECO:0007669"/>
    <property type="project" value="TreeGrafter"/>
</dbReference>
<gene>
    <name evidence="4" type="ORF">BJ554DRAFT_3654</name>
</gene>
<protein>
    <submittedName>
        <fullName evidence="4">CBF/Mak21 family-domain-containing protein</fullName>
    </submittedName>
</protein>
<keyword evidence="5" id="KW-1185">Reference proteome</keyword>
<dbReference type="GO" id="GO:0042254">
    <property type="term" value="P:ribosome biogenesis"/>
    <property type="evidence" value="ECO:0007669"/>
    <property type="project" value="InterPro"/>
</dbReference>
<comment type="caution">
    <text evidence="4">The sequence shown here is derived from an EMBL/GenBank/DDBJ whole genome shotgun (WGS) entry which is preliminary data.</text>
</comment>
<dbReference type="Pfam" id="PF03914">
    <property type="entry name" value="CBF"/>
    <property type="match status" value="1"/>
</dbReference>
<keyword evidence="2" id="KW-0472">Membrane</keyword>
<proteinExistence type="inferred from homology"/>
<keyword evidence="2" id="KW-0812">Transmembrane</keyword>
<comment type="similarity">
    <text evidence="1">Belongs to the CBF/MAK21 family.</text>
</comment>
<dbReference type="Proteomes" id="UP000673691">
    <property type="component" value="Unassembled WGS sequence"/>
</dbReference>
<sequence>MHVKYRSRFFRMLDLFLTSTHLPAYVVAAFVKRLARLSLAAPPAADVVIMALVYNLLKRHPTLMKLIHRPQKGGLFAEDTECTEYAGGPDPYDPQERNPAQCRALDSSLWELVSLRSHYAPNVSSLAKMFEEKFNKPGYALEDFLDHTYATMFEADVSRPPKKTPPVAIEAQPGLTEEAAGYSDIWAFT</sequence>
<dbReference type="OrthoDB" id="10263185at2759"/>